<name>A0A250DR53_9BURK</name>
<reference evidence="2 3" key="1">
    <citation type="submission" date="2017-09" db="EMBL/GenBank/DDBJ databases">
        <title>The diverse metabolic capabilities of V. boronicumulans make it an excellent choice for continued studies on novel biodegradation.</title>
        <authorList>
            <person name="Sun S."/>
        </authorList>
    </citation>
    <scope>NUCLEOTIDE SEQUENCE [LARGE SCALE GENOMIC DNA]</scope>
    <source>
        <strain evidence="2 3">J1</strain>
    </source>
</reference>
<accession>A0A250DR53</accession>
<protein>
    <recommendedName>
        <fullName evidence="1">Spore coat protein U/FanG domain-containing protein</fullName>
    </recommendedName>
</protein>
<proteinExistence type="predicted"/>
<sequence>MEERALPLHVGRTRPRRRRTALDGTLPMRTRVAVPALTAALALAGLLAPGTSLAACSGVGVFSCSATVSATALAFGNYDPAAATPKDNTSTVTVAGTVTGLGILVTLSFTISLDAGSAGNITSRQMVGPVGATPLGYNLYTTNARSTVWGLNSVSDSYSALANLGGVTTLRPHTVYGRIPAAQYVAPGPYSSTITVTVTY</sequence>
<dbReference type="Proteomes" id="UP000217154">
    <property type="component" value="Chromosome"/>
</dbReference>
<evidence type="ECO:0000259" key="1">
    <source>
        <dbReference type="Pfam" id="PF05229"/>
    </source>
</evidence>
<dbReference type="KEGG" id="vbo:CKY39_26950"/>
<evidence type="ECO:0000313" key="3">
    <source>
        <dbReference type="Proteomes" id="UP000217154"/>
    </source>
</evidence>
<dbReference type="PANTHER" id="PTHR37089:SF4">
    <property type="entry name" value="EXPORTED PROTEIN"/>
    <property type="match status" value="1"/>
</dbReference>
<feature type="domain" description="Spore coat protein U/FanG" evidence="1">
    <location>
        <begin position="63"/>
        <end position="197"/>
    </location>
</feature>
<dbReference type="InterPro" id="IPR007893">
    <property type="entry name" value="Spore_coat_U/FanG"/>
</dbReference>
<dbReference type="Pfam" id="PF05229">
    <property type="entry name" value="SCPU"/>
    <property type="match status" value="1"/>
</dbReference>
<gene>
    <name evidence="2" type="ORF">CKY39_26950</name>
</gene>
<organism evidence="2 3">
    <name type="scientific">Variovorax boronicumulans</name>
    <dbReference type="NCBI Taxonomy" id="436515"/>
    <lineage>
        <taxon>Bacteria</taxon>
        <taxon>Pseudomonadati</taxon>
        <taxon>Pseudomonadota</taxon>
        <taxon>Betaproteobacteria</taxon>
        <taxon>Burkholderiales</taxon>
        <taxon>Comamonadaceae</taxon>
        <taxon>Variovorax</taxon>
    </lineage>
</organism>
<evidence type="ECO:0000313" key="2">
    <source>
        <dbReference type="EMBL" id="ATA56469.1"/>
    </source>
</evidence>
<dbReference type="SMART" id="SM00972">
    <property type="entry name" value="SCPU"/>
    <property type="match status" value="1"/>
</dbReference>
<dbReference type="PANTHER" id="PTHR37089">
    <property type="entry name" value="PROTEIN U-RELATED"/>
    <property type="match status" value="1"/>
</dbReference>
<dbReference type="InterPro" id="IPR053167">
    <property type="entry name" value="Spore_coat_component"/>
</dbReference>
<dbReference type="AlphaFoldDB" id="A0A250DR53"/>
<dbReference type="EMBL" id="CP023284">
    <property type="protein sequence ID" value="ATA56469.1"/>
    <property type="molecule type" value="Genomic_DNA"/>
</dbReference>